<reference evidence="1 2" key="1">
    <citation type="submission" date="2017-09" db="EMBL/GenBank/DDBJ databases">
        <title>Large-scale bioinformatics analysis of Bacillus genomes uncovers conserved roles of natural products in bacterial physiology.</title>
        <authorList>
            <consortium name="Agbiome Team Llc"/>
            <person name="Bleich R.M."/>
            <person name="Kirk G.J."/>
            <person name="Santa Maria K.C."/>
            <person name="Allen S.E."/>
            <person name="Farag S."/>
            <person name="Shank E.A."/>
            <person name="Bowers A."/>
        </authorList>
    </citation>
    <scope>NUCLEOTIDE SEQUENCE [LARGE SCALE GENOMIC DNA]</scope>
    <source>
        <strain evidence="1 2">AFS027647</strain>
    </source>
</reference>
<dbReference type="InterPro" id="IPR036573">
    <property type="entry name" value="CBM_sf_5/12"/>
</dbReference>
<evidence type="ECO:0008006" key="3">
    <source>
        <dbReference type="Google" id="ProtNLM"/>
    </source>
</evidence>
<protein>
    <recommendedName>
        <fullName evidence="3">Chitin-binding protein</fullName>
    </recommendedName>
</protein>
<evidence type="ECO:0000313" key="1">
    <source>
        <dbReference type="EMBL" id="PEN79387.1"/>
    </source>
</evidence>
<gene>
    <name evidence="1" type="ORF">CN553_30640</name>
</gene>
<organism evidence="1 2">
    <name type="scientific">Bacillus cereus</name>
    <dbReference type="NCBI Taxonomy" id="1396"/>
    <lineage>
        <taxon>Bacteria</taxon>
        <taxon>Bacillati</taxon>
        <taxon>Bacillota</taxon>
        <taxon>Bacilli</taxon>
        <taxon>Bacillales</taxon>
        <taxon>Bacillaceae</taxon>
        <taxon>Bacillus</taxon>
        <taxon>Bacillus cereus group</taxon>
    </lineage>
</organism>
<comment type="caution">
    <text evidence="1">The sequence shown here is derived from an EMBL/GenBank/DDBJ whole genome shotgun (WGS) entry which is preliminary data.</text>
</comment>
<dbReference type="Gene3D" id="2.10.10.90">
    <property type="match status" value="1"/>
</dbReference>
<evidence type="ECO:0000313" key="2">
    <source>
        <dbReference type="Proteomes" id="UP000220691"/>
    </source>
</evidence>
<proteinExistence type="predicted"/>
<dbReference type="GO" id="GO:0005975">
    <property type="term" value="P:carbohydrate metabolic process"/>
    <property type="evidence" value="ECO:0007669"/>
    <property type="project" value="InterPro"/>
</dbReference>
<name>A0A9X6U5N5_BACCE</name>
<dbReference type="SUPFAM" id="SSF51055">
    <property type="entry name" value="Carbohydrate binding domain"/>
    <property type="match status" value="1"/>
</dbReference>
<dbReference type="EMBL" id="NUAN01000303">
    <property type="protein sequence ID" value="PEN79387.1"/>
    <property type="molecule type" value="Genomic_DNA"/>
</dbReference>
<dbReference type="GO" id="GO:0004553">
    <property type="term" value="F:hydrolase activity, hydrolyzing O-glycosyl compounds"/>
    <property type="evidence" value="ECO:0007669"/>
    <property type="project" value="InterPro"/>
</dbReference>
<dbReference type="RefSeq" id="WP_098128047.1">
    <property type="nucleotide sequence ID" value="NZ_NUAN01000303.1"/>
</dbReference>
<dbReference type="Proteomes" id="UP000220691">
    <property type="component" value="Unassembled WGS sequence"/>
</dbReference>
<accession>A0A9X6U5N5</accession>
<dbReference type="GO" id="GO:0005576">
    <property type="term" value="C:extracellular region"/>
    <property type="evidence" value="ECO:0007669"/>
    <property type="project" value="InterPro"/>
</dbReference>
<dbReference type="GO" id="GO:0030246">
    <property type="term" value="F:carbohydrate binding"/>
    <property type="evidence" value="ECO:0007669"/>
    <property type="project" value="InterPro"/>
</dbReference>
<sequence>MKKKQTQMRKGIVLATILGLGWNVAGDRSYAAGHAISHLQKTAEWDAKEGYVKGNTVSYKGTEYELTWGNTIGIKPNKYMYWKTVGGKMPEWNADRGHVEGDTVWIRFPIKEPYIKQRS</sequence>
<dbReference type="AlphaFoldDB" id="A0A9X6U5N5"/>